<feature type="region of interest" description="Disordered" evidence="3">
    <location>
        <begin position="102"/>
        <end position="182"/>
    </location>
</feature>
<feature type="region of interest" description="Disordered" evidence="3">
    <location>
        <begin position="34"/>
        <end position="89"/>
    </location>
</feature>
<comment type="caution">
    <text evidence="5">The sequence shown here is derived from an EMBL/GenBank/DDBJ whole genome shotgun (WGS) entry which is preliminary data.</text>
</comment>
<evidence type="ECO:0000256" key="2">
    <source>
        <dbReference type="ARBA" id="ARBA00023134"/>
    </source>
</evidence>
<feature type="domain" description="SRP54-type proteins GTP-binding" evidence="4">
    <location>
        <begin position="301"/>
        <end position="496"/>
    </location>
</feature>
<organism evidence="5 6">
    <name type="scientific">Fodinibius salsisoli</name>
    <dbReference type="NCBI Taxonomy" id="2820877"/>
    <lineage>
        <taxon>Bacteria</taxon>
        <taxon>Pseudomonadati</taxon>
        <taxon>Balneolota</taxon>
        <taxon>Balneolia</taxon>
        <taxon>Balneolales</taxon>
        <taxon>Balneolaceae</taxon>
        <taxon>Fodinibius</taxon>
    </lineage>
</organism>
<evidence type="ECO:0000313" key="6">
    <source>
        <dbReference type="Proteomes" id="UP001207918"/>
    </source>
</evidence>
<dbReference type="Pfam" id="PF00448">
    <property type="entry name" value="SRP54"/>
    <property type="match status" value="1"/>
</dbReference>
<protein>
    <recommendedName>
        <fullName evidence="4">SRP54-type proteins GTP-binding domain-containing protein</fullName>
    </recommendedName>
</protein>
<dbReference type="Gene3D" id="3.40.50.300">
    <property type="entry name" value="P-loop containing nucleotide triphosphate hydrolases"/>
    <property type="match status" value="1"/>
</dbReference>
<reference evidence="5 6" key="1">
    <citation type="submission" date="2021-03" db="EMBL/GenBank/DDBJ databases">
        <title>Aliifodinibius sp. nov., a new bacterium isolated from saline soil.</title>
        <authorList>
            <person name="Galisteo C."/>
            <person name="De La Haba R."/>
            <person name="Sanchez-Porro C."/>
            <person name="Ventosa A."/>
        </authorList>
    </citation>
    <scope>NUCLEOTIDE SEQUENCE [LARGE SCALE GENOMIC DNA]</scope>
    <source>
        <strain evidence="5 6">1BSP15-2V2</strain>
    </source>
</reference>
<dbReference type="SMART" id="SM00962">
    <property type="entry name" value="SRP54"/>
    <property type="match status" value="1"/>
</dbReference>
<feature type="compositionally biased region" description="Polar residues" evidence="3">
    <location>
        <begin position="173"/>
        <end position="182"/>
    </location>
</feature>
<dbReference type="Proteomes" id="UP001207918">
    <property type="component" value="Unassembled WGS sequence"/>
</dbReference>
<dbReference type="EMBL" id="JAGGJA010000001">
    <property type="protein sequence ID" value="MCW9705361.1"/>
    <property type="molecule type" value="Genomic_DNA"/>
</dbReference>
<keyword evidence="1" id="KW-0547">Nucleotide-binding</keyword>
<accession>A0ABT3PHG5</accession>
<evidence type="ECO:0000313" key="5">
    <source>
        <dbReference type="EMBL" id="MCW9705361.1"/>
    </source>
</evidence>
<dbReference type="RefSeq" id="WP_265764023.1">
    <property type="nucleotide sequence ID" value="NZ_JAGGJA010000001.1"/>
</dbReference>
<proteinExistence type="predicted"/>
<name>A0ABT3PHG5_9BACT</name>
<feature type="compositionally biased region" description="Basic and acidic residues" evidence="3">
    <location>
        <begin position="54"/>
        <end position="63"/>
    </location>
</feature>
<feature type="compositionally biased region" description="Basic and acidic residues" evidence="3">
    <location>
        <begin position="144"/>
        <end position="160"/>
    </location>
</feature>
<evidence type="ECO:0000259" key="4">
    <source>
        <dbReference type="SMART" id="SM00962"/>
    </source>
</evidence>
<keyword evidence="6" id="KW-1185">Reference proteome</keyword>
<dbReference type="InterPro" id="IPR000897">
    <property type="entry name" value="SRP54_GTPase_dom"/>
</dbReference>
<feature type="compositionally biased region" description="Basic and acidic residues" evidence="3">
    <location>
        <begin position="74"/>
        <end position="89"/>
    </location>
</feature>
<dbReference type="SUPFAM" id="SSF52540">
    <property type="entry name" value="P-loop containing nucleoside triphosphate hydrolases"/>
    <property type="match status" value="1"/>
</dbReference>
<feature type="compositionally biased region" description="Polar residues" evidence="3">
    <location>
        <begin position="126"/>
        <end position="143"/>
    </location>
</feature>
<evidence type="ECO:0000256" key="1">
    <source>
        <dbReference type="ARBA" id="ARBA00022741"/>
    </source>
</evidence>
<gene>
    <name evidence="5" type="ORF">J6I44_00780</name>
</gene>
<evidence type="ECO:0000256" key="3">
    <source>
        <dbReference type="SAM" id="MobiDB-lite"/>
    </source>
</evidence>
<keyword evidence="2" id="KW-0342">GTP-binding</keyword>
<dbReference type="InterPro" id="IPR027417">
    <property type="entry name" value="P-loop_NTPase"/>
</dbReference>
<sequence>MILNKFIDKTFKAAKQSALQIYRDDYSMLKSIIPKGKSHKDGKDTFSQQKQQTKSRDEKDTTTKRATGGVVYERSGEKKSQNDDSSDKQLNKKLESIRNYAAQQSMDDNSESIDQKDTSTDAEPSPTKSQEEATSLQSTNNVYSRKDIRNQSSAGKKENTKQQPPRQDFDILTLNSMNPSSATEKVPLYNKFVKELPNGVSPAPGNKEENGKNSATDIHKRLDRLESLMHLALSTPDTAYSEHPLFHRLLHKGVSQKLIHKCFERITEQGIQPHQQPELFHSKLLHHIDELLRQSKAGKPKQVLLFAGRSGAGKTHLIMKLASLPDLGTDKNIAIASFAPTNGSAKNKYSILEPFCDDQGIDFFWTRNKEQVKDSIPKWKKYDHVLIDTPALEMEEQTLIGDIMVLKELLEKKMEIETHYLINTAVNGTAFNDPLAKDIDTDHIAFTHIDQSLKWGKTVQLLANTDYKLRYISSGPTISDNLFVFDPEKFAHKLLQA</sequence>